<keyword evidence="2" id="KW-1185">Reference proteome</keyword>
<gene>
    <name evidence="1" type="ORF">SAMN05216323_103543</name>
</gene>
<accession>A0A1G6MEL1</accession>
<evidence type="ECO:0000313" key="2">
    <source>
        <dbReference type="Proteomes" id="UP000199452"/>
    </source>
</evidence>
<proteinExistence type="predicted"/>
<dbReference type="Proteomes" id="UP000199452">
    <property type="component" value="Unassembled WGS sequence"/>
</dbReference>
<evidence type="ECO:0000313" key="1">
    <source>
        <dbReference type="EMBL" id="SDC53416.1"/>
    </source>
</evidence>
<dbReference type="RefSeq" id="WP_092438632.1">
    <property type="nucleotide sequence ID" value="NZ_FMYP01000035.1"/>
</dbReference>
<organism evidence="1 2">
    <name type="scientific">Williamwhitmania taraxaci</name>
    <dbReference type="NCBI Taxonomy" id="1640674"/>
    <lineage>
        <taxon>Bacteria</taxon>
        <taxon>Pseudomonadati</taxon>
        <taxon>Bacteroidota</taxon>
        <taxon>Bacteroidia</taxon>
        <taxon>Bacteroidales</taxon>
        <taxon>Williamwhitmaniaceae</taxon>
        <taxon>Williamwhitmania</taxon>
    </lineage>
</organism>
<name>A0A1G6MEL1_9BACT</name>
<dbReference type="AlphaFoldDB" id="A0A1G6MEL1"/>
<sequence length="85" mass="9668">MEYFNEAYEAIVETDSKLSADEIDAFLKPYPKAKLMLSSLIQLIELEAQGIACVDDWEYDLSNVVWPEALEVSKGKKKRKPSKKA</sequence>
<protein>
    <submittedName>
        <fullName evidence="1">Uncharacterized protein</fullName>
    </submittedName>
</protein>
<dbReference type="EMBL" id="FMYP01000035">
    <property type="protein sequence ID" value="SDC53416.1"/>
    <property type="molecule type" value="Genomic_DNA"/>
</dbReference>
<dbReference type="STRING" id="1640674.SAMN05216323_103543"/>
<reference evidence="1 2" key="1">
    <citation type="submission" date="2016-09" db="EMBL/GenBank/DDBJ databases">
        <authorList>
            <person name="Capua I."/>
            <person name="De Benedictis P."/>
            <person name="Joannis T."/>
            <person name="Lombin L.H."/>
            <person name="Cattoli G."/>
        </authorList>
    </citation>
    <scope>NUCLEOTIDE SEQUENCE [LARGE SCALE GENOMIC DNA]</scope>
    <source>
        <strain evidence="1 2">A7P-90m</strain>
    </source>
</reference>